<feature type="domain" description="Oxidoreductase molybdopterin-binding" evidence="6">
    <location>
        <begin position="110"/>
        <end position="275"/>
    </location>
</feature>
<evidence type="ECO:0000259" key="6">
    <source>
        <dbReference type="Pfam" id="PF00174"/>
    </source>
</evidence>
<sequence length="485" mass="54205">MGRTSCPYVRGDEGNDSDTENRPARRERYLNRRRFMMASGMLAGVGVLAGNVGGQETTTEGQDGGQEPSLAEQYPGLRIISADPQNAEAESRSTYESFVTPREEHYIRNHYATPEIDEDEWTVSLTGMVEEEVELSMDEIKREYSTETVTHTMQCSGNGRAYFEPQVGGNPWTFGAVGNTVWTGTPVAEILDEYGANTSDDMWLSVMGGEAPEGEDIFTRSIPMSKVKRDCLLAYEMNGAPMNDDHGFPVRLLVPGWFGNNNVKWVDRMHVMDRMVYGEEWERGDQQLYTHWQQYSYRIIPAGEEANTRPRIGVFDTQRQMNSGNIQQPFIYDQIVKSLIGYPGEDATISPGPDGQVEVLGVAWAGDDRVRQVEVSTDGGESWNEAEFFGPRQGPYSWRQFRYMWDASPGEHTLYSRATDGKGRTQPATVSAPDEGLRQIRDDKFPWNVDGYANTAYEPHGVTVTVQSDEGGDGETTTAQTTTSS</sequence>
<dbReference type="InterPro" id="IPR014756">
    <property type="entry name" value="Ig_E-set"/>
</dbReference>
<comment type="caution">
    <text evidence="8">The sequence shown here is derived from an EMBL/GenBank/DDBJ whole genome shotgun (WGS) entry which is preliminary data.</text>
</comment>
<keyword evidence="9" id="KW-1185">Reference proteome</keyword>
<evidence type="ECO:0000256" key="4">
    <source>
        <dbReference type="ARBA" id="ARBA00023002"/>
    </source>
</evidence>
<reference evidence="8 9" key="1">
    <citation type="journal article" date="2019" name="Int. J. Syst. Evol. Microbiol.">
        <title>The Global Catalogue of Microorganisms (GCM) 10K type strain sequencing project: providing services to taxonomists for standard genome sequencing and annotation.</title>
        <authorList>
            <consortium name="The Broad Institute Genomics Platform"/>
            <consortium name="The Broad Institute Genome Sequencing Center for Infectious Disease"/>
            <person name="Wu L."/>
            <person name="Ma J."/>
        </authorList>
    </citation>
    <scope>NUCLEOTIDE SEQUENCE [LARGE SCALE GENOMIC DNA]</scope>
    <source>
        <strain evidence="8 9">DT72</strain>
    </source>
</reference>
<dbReference type="InterPro" id="IPR036374">
    <property type="entry name" value="OxRdtase_Mopterin-bd_sf"/>
</dbReference>
<name>A0ABD5WL77_9EURY</name>
<accession>A0ABD5WL77</accession>
<dbReference type="PRINTS" id="PR00407">
    <property type="entry name" value="EUMOPTERIN"/>
</dbReference>
<dbReference type="Proteomes" id="UP001596407">
    <property type="component" value="Unassembled WGS sequence"/>
</dbReference>
<dbReference type="InterPro" id="IPR000572">
    <property type="entry name" value="OxRdtase_Mopterin-bd_dom"/>
</dbReference>
<evidence type="ECO:0000313" key="8">
    <source>
        <dbReference type="EMBL" id="MFC7080125.1"/>
    </source>
</evidence>
<dbReference type="GO" id="GO:0046872">
    <property type="term" value="F:metal ion binding"/>
    <property type="evidence" value="ECO:0007669"/>
    <property type="project" value="UniProtKB-KW"/>
</dbReference>
<dbReference type="AlphaFoldDB" id="A0ABD5WL77"/>
<evidence type="ECO:0000256" key="1">
    <source>
        <dbReference type="ARBA" id="ARBA00001924"/>
    </source>
</evidence>
<dbReference type="EMBL" id="JBHSZH010000005">
    <property type="protein sequence ID" value="MFC7080125.1"/>
    <property type="molecule type" value="Genomic_DNA"/>
</dbReference>
<dbReference type="Pfam" id="PF00174">
    <property type="entry name" value="Oxidored_molyb"/>
    <property type="match status" value="1"/>
</dbReference>
<dbReference type="Pfam" id="PF03404">
    <property type="entry name" value="Mo-co_dimer"/>
    <property type="match status" value="1"/>
</dbReference>
<evidence type="ECO:0000256" key="3">
    <source>
        <dbReference type="ARBA" id="ARBA00022723"/>
    </source>
</evidence>
<keyword evidence="4" id="KW-0560">Oxidoreductase</keyword>
<proteinExistence type="predicted"/>
<evidence type="ECO:0000259" key="7">
    <source>
        <dbReference type="Pfam" id="PF03404"/>
    </source>
</evidence>
<evidence type="ECO:0000256" key="2">
    <source>
        <dbReference type="ARBA" id="ARBA00022505"/>
    </source>
</evidence>
<comment type="cofactor">
    <cofactor evidence="1">
        <name>Mo-molybdopterin</name>
        <dbReference type="ChEBI" id="CHEBI:71302"/>
    </cofactor>
</comment>
<feature type="region of interest" description="Disordered" evidence="5">
    <location>
        <begin position="1"/>
        <end position="24"/>
    </location>
</feature>
<keyword evidence="2" id="KW-0500">Molybdenum</keyword>
<evidence type="ECO:0000256" key="5">
    <source>
        <dbReference type="SAM" id="MobiDB-lite"/>
    </source>
</evidence>
<dbReference type="InterPro" id="IPR005066">
    <property type="entry name" value="MoCF_OxRdtse_dimer"/>
</dbReference>
<dbReference type="Gene3D" id="2.60.40.650">
    <property type="match status" value="1"/>
</dbReference>
<keyword evidence="3" id="KW-0479">Metal-binding</keyword>
<dbReference type="Gene3D" id="3.90.420.10">
    <property type="entry name" value="Oxidoreductase, molybdopterin-binding domain"/>
    <property type="match status" value="1"/>
</dbReference>
<dbReference type="PANTHER" id="PTHR19372:SF7">
    <property type="entry name" value="SULFITE OXIDASE, MITOCHONDRIAL"/>
    <property type="match status" value="1"/>
</dbReference>
<dbReference type="CDD" id="cd02110">
    <property type="entry name" value="SO_family_Moco_dimer"/>
    <property type="match status" value="1"/>
</dbReference>
<feature type="region of interest" description="Disordered" evidence="5">
    <location>
        <begin position="465"/>
        <end position="485"/>
    </location>
</feature>
<organism evidence="8 9">
    <name type="scientific">Halorussus caseinilyticus</name>
    <dbReference type="NCBI Taxonomy" id="3034025"/>
    <lineage>
        <taxon>Archaea</taxon>
        <taxon>Methanobacteriati</taxon>
        <taxon>Methanobacteriota</taxon>
        <taxon>Stenosarchaea group</taxon>
        <taxon>Halobacteria</taxon>
        <taxon>Halobacteriales</taxon>
        <taxon>Haladaptataceae</taxon>
        <taxon>Halorussus</taxon>
    </lineage>
</organism>
<dbReference type="PANTHER" id="PTHR19372">
    <property type="entry name" value="SULFITE REDUCTASE"/>
    <property type="match status" value="1"/>
</dbReference>
<dbReference type="SUPFAM" id="SSF56524">
    <property type="entry name" value="Oxidoreductase molybdopterin-binding domain"/>
    <property type="match status" value="1"/>
</dbReference>
<feature type="domain" description="Moybdenum cofactor oxidoreductase dimerisation" evidence="7">
    <location>
        <begin position="330"/>
        <end position="457"/>
    </location>
</feature>
<dbReference type="GO" id="GO:0016491">
    <property type="term" value="F:oxidoreductase activity"/>
    <property type="evidence" value="ECO:0007669"/>
    <property type="project" value="UniProtKB-KW"/>
</dbReference>
<dbReference type="RefSeq" id="WP_382209481.1">
    <property type="nucleotide sequence ID" value="NZ_JBHSZH010000005.1"/>
</dbReference>
<gene>
    <name evidence="8" type="ORF">ACFQJ6_08345</name>
</gene>
<dbReference type="SUPFAM" id="SSF81296">
    <property type="entry name" value="E set domains"/>
    <property type="match status" value="1"/>
</dbReference>
<evidence type="ECO:0000313" key="9">
    <source>
        <dbReference type="Proteomes" id="UP001596407"/>
    </source>
</evidence>
<protein>
    <submittedName>
        <fullName evidence="8">Sulfite oxidase</fullName>
    </submittedName>
</protein>
<feature type="compositionally biased region" description="Low complexity" evidence="5">
    <location>
        <begin position="475"/>
        <end position="485"/>
    </location>
</feature>
<dbReference type="InterPro" id="IPR008335">
    <property type="entry name" value="Mopterin_OxRdtase_euk"/>
</dbReference>